<keyword evidence="1" id="KW-0812">Transmembrane</keyword>
<reference evidence="2 3" key="1">
    <citation type="submission" date="2019-11" db="EMBL/GenBank/DDBJ databases">
        <title>Using colonization assays and comparative genomics to discover symbiosis behaviors and factors in Vibrio fischeri.</title>
        <authorList>
            <person name="Bongrand C."/>
            <person name="Moriano-Gutierrez S."/>
            <person name="Arevalo P."/>
            <person name="Mcfall-Ngai M."/>
            <person name="Visick K."/>
            <person name="Polz M.F."/>
            <person name="Ruby E.G."/>
        </authorList>
    </citation>
    <scope>NUCLEOTIDE SEQUENCE [LARGE SCALE GENOMIC DNA]</scope>
    <source>
        <strain evidence="3">emors.3.2</strain>
    </source>
</reference>
<feature type="transmembrane region" description="Helical" evidence="1">
    <location>
        <begin position="79"/>
        <end position="97"/>
    </location>
</feature>
<dbReference type="EMBL" id="WOBO01000046">
    <property type="protein sequence ID" value="MUK47559.1"/>
    <property type="molecule type" value="Genomic_DNA"/>
</dbReference>
<proteinExistence type="predicted"/>
<organism evidence="2 3">
    <name type="scientific">Aliivibrio fischeri</name>
    <name type="common">Vibrio fischeri</name>
    <dbReference type="NCBI Taxonomy" id="668"/>
    <lineage>
        <taxon>Bacteria</taxon>
        <taxon>Pseudomonadati</taxon>
        <taxon>Pseudomonadota</taxon>
        <taxon>Gammaproteobacteria</taxon>
        <taxon>Vibrionales</taxon>
        <taxon>Vibrionaceae</taxon>
        <taxon>Aliivibrio</taxon>
    </lineage>
</organism>
<feature type="transmembrane region" description="Helical" evidence="1">
    <location>
        <begin position="109"/>
        <end position="128"/>
    </location>
</feature>
<keyword evidence="1" id="KW-1133">Transmembrane helix</keyword>
<feature type="transmembrane region" description="Helical" evidence="1">
    <location>
        <begin position="45"/>
        <end position="67"/>
    </location>
</feature>
<dbReference type="AlphaFoldDB" id="A0A6N3Z147"/>
<accession>A0A6N3Z147</accession>
<keyword evidence="1" id="KW-0472">Membrane</keyword>
<comment type="caution">
    <text evidence="2">The sequence shown here is derived from an EMBL/GenBank/DDBJ whole genome shotgun (WGS) entry which is preliminary data.</text>
</comment>
<feature type="transmembrane region" description="Helical" evidence="1">
    <location>
        <begin position="140"/>
        <end position="159"/>
    </location>
</feature>
<sequence>MEVSLIGVHLGLSVMLFLSMNWIGKHSLNAGYIQMSVFVKTDEAPAFNFLYRSFAPVVFITLVSALSYTFKQDWLVEKIYMVVIYHAFGRLVFNVLTGRGALLNWSMQVAYIVVSTSVAYYIYSNLIIDKAFFFPEAKDIGNALWLGVLGFIYHTCNAVRFSDAKTKKRKDNYLKITYQKYRELYGSLIEDIAQNNNQERLIYAVLIYENFNRPKLYRLVENVLFLFGLARTLGVMQVTTDKFINDRESVELGSIKIVNDYQLAVEKDKSYYSDWWSIRRFILKSYNPDDDYISEVVRIDSELKSLFYKDIKRLPEDCIDEPC</sequence>
<evidence type="ECO:0000313" key="3">
    <source>
        <dbReference type="Proteomes" id="UP000435323"/>
    </source>
</evidence>
<evidence type="ECO:0000256" key="1">
    <source>
        <dbReference type="SAM" id="Phobius"/>
    </source>
</evidence>
<name>A0A6N3Z147_ALIFS</name>
<dbReference type="Proteomes" id="UP000435323">
    <property type="component" value="Unassembled WGS sequence"/>
</dbReference>
<dbReference type="RefSeq" id="WP_155658435.1">
    <property type="nucleotide sequence ID" value="NZ_WOBO01000046.1"/>
</dbReference>
<feature type="transmembrane region" description="Helical" evidence="1">
    <location>
        <begin position="6"/>
        <end position="24"/>
    </location>
</feature>
<gene>
    <name evidence="2" type="ORF">GNP77_19635</name>
</gene>
<protein>
    <submittedName>
        <fullName evidence="2">Uncharacterized protein</fullName>
    </submittedName>
</protein>
<evidence type="ECO:0000313" key="2">
    <source>
        <dbReference type="EMBL" id="MUK47559.1"/>
    </source>
</evidence>